<organism evidence="1">
    <name type="scientific">Siphoviridae sp. ctjKY6</name>
    <dbReference type="NCBI Taxonomy" id="2825631"/>
    <lineage>
        <taxon>Viruses</taxon>
        <taxon>Duplodnaviria</taxon>
        <taxon>Heunggongvirae</taxon>
        <taxon>Uroviricota</taxon>
        <taxon>Caudoviricetes</taxon>
    </lineage>
</organism>
<accession>A0A8S5UY33</accession>
<dbReference type="EMBL" id="BK016165">
    <property type="protein sequence ID" value="DAF99399.1"/>
    <property type="molecule type" value="Genomic_DNA"/>
</dbReference>
<protein>
    <submittedName>
        <fullName evidence="1">Uncharacterized protein</fullName>
    </submittedName>
</protein>
<name>A0A8S5UY33_9CAUD</name>
<evidence type="ECO:0000313" key="1">
    <source>
        <dbReference type="EMBL" id="DAF99399.1"/>
    </source>
</evidence>
<proteinExistence type="predicted"/>
<reference evidence="1" key="1">
    <citation type="journal article" date="2021" name="Proc. Natl. Acad. Sci. U.S.A.">
        <title>A Catalog of Tens of Thousands of Viruses from Human Metagenomes Reveals Hidden Associations with Chronic Diseases.</title>
        <authorList>
            <person name="Tisza M.J."/>
            <person name="Buck C.B."/>
        </authorList>
    </citation>
    <scope>NUCLEOTIDE SEQUENCE</scope>
    <source>
        <strain evidence="1">CtjKY6</strain>
    </source>
</reference>
<sequence>MLFYDHDGFVCAYIRNRGFVCVDTSSSRFDEKLEPGEDLTVCDEAAPYTNPYGDVLLSHYSLPYDMCYNTVLQELVPEDWHNMFTVEDGERNPYTEMLFGEVNADLVQPVPDEPGVGRRTLYRNVWLSYDSKGKSVHVHTERDGDALTCLFAMKKDDFIRLYHVRCIDW</sequence>